<accession>A0ABU2UI75</accession>
<name>A0ABU2UI75_9ACTN</name>
<sequence>MSAAAFFRPEHTYAHGPWRFYCAALAAHPETGEQSAIGWLQISDGSWTTYAYSAAEWDADWTDVTPEGKCSPDRADATPGLTDRQQRLLSAIRTHGGEWTTHRALALFALTDPGVVQRATARRDLAALWQAGHLALADDPDNRHYVLRTRKDGA</sequence>
<gene>
    <name evidence="1" type="ORF">RM863_12630</name>
</gene>
<keyword evidence="2" id="KW-1185">Reference proteome</keyword>
<evidence type="ECO:0000313" key="1">
    <source>
        <dbReference type="EMBL" id="MDT0472969.1"/>
    </source>
</evidence>
<dbReference type="EMBL" id="JAVRFF010000012">
    <property type="protein sequence ID" value="MDT0472969.1"/>
    <property type="molecule type" value="Genomic_DNA"/>
</dbReference>
<protein>
    <submittedName>
        <fullName evidence="1">Uncharacterized protein</fullName>
    </submittedName>
</protein>
<evidence type="ECO:0000313" key="2">
    <source>
        <dbReference type="Proteomes" id="UP001180489"/>
    </source>
</evidence>
<reference evidence="1" key="1">
    <citation type="submission" date="2024-05" db="EMBL/GenBank/DDBJ databases">
        <title>30 novel species of actinomycetes from the DSMZ collection.</title>
        <authorList>
            <person name="Nouioui I."/>
        </authorList>
    </citation>
    <scope>NUCLEOTIDE SEQUENCE</scope>
    <source>
        <strain evidence="1">DSM 41014</strain>
    </source>
</reference>
<organism evidence="1 2">
    <name type="scientific">Streptomyces hintoniae</name>
    <dbReference type="NCBI Taxonomy" id="3075521"/>
    <lineage>
        <taxon>Bacteria</taxon>
        <taxon>Bacillati</taxon>
        <taxon>Actinomycetota</taxon>
        <taxon>Actinomycetes</taxon>
        <taxon>Kitasatosporales</taxon>
        <taxon>Streptomycetaceae</taxon>
        <taxon>Streptomyces</taxon>
    </lineage>
</organism>
<dbReference type="RefSeq" id="WP_311635043.1">
    <property type="nucleotide sequence ID" value="NZ_JAVRFF010000012.1"/>
</dbReference>
<dbReference type="Proteomes" id="UP001180489">
    <property type="component" value="Unassembled WGS sequence"/>
</dbReference>
<proteinExistence type="predicted"/>
<comment type="caution">
    <text evidence="1">The sequence shown here is derived from an EMBL/GenBank/DDBJ whole genome shotgun (WGS) entry which is preliminary data.</text>
</comment>